<evidence type="ECO:0000313" key="1">
    <source>
        <dbReference type="EMBL" id="KAL3265445.1"/>
    </source>
</evidence>
<dbReference type="Proteomes" id="UP001516400">
    <property type="component" value="Unassembled WGS sequence"/>
</dbReference>
<sequence length="86" mass="10032">AKDVIGFSTVYQFLDDVGLSKVPIFFTSEIDDEQSDFQIHWMKVDTKIKKLLEMDVLIGFTIQENRFKALEKIMYIEGPFFGCPFK</sequence>
<feature type="non-terminal residue" evidence="1">
    <location>
        <position position="86"/>
    </location>
</feature>
<proteinExistence type="predicted"/>
<dbReference type="EMBL" id="JABFTP020000001">
    <property type="protein sequence ID" value="KAL3265445.1"/>
    <property type="molecule type" value="Genomic_DNA"/>
</dbReference>
<reference evidence="1 2" key="1">
    <citation type="journal article" date="2021" name="BMC Biol.">
        <title>Horizontally acquired antibacterial genes associated with adaptive radiation of ladybird beetles.</title>
        <authorList>
            <person name="Li H.S."/>
            <person name="Tang X.F."/>
            <person name="Huang Y.H."/>
            <person name="Xu Z.Y."/>
            <person name="Chen M.L."/>
            <person name="Du X.Y."/>
            <person name="Qiu B.Y."/>
            <person name="Chen P.T."/>
            <person name="Zhang W."/>
            <person name="Slipinski A."/>
            <person name="Escalona H.E."/>
            <person name="Waterhouse R.M."/>
            <person name="Zwick A."/>
            <person name="Pang H."/>
        </authorList>
    </citation>
    <scope>NUCLEOTIDE SEQUENCE [LARGE SCALE GENOMIC DNA]</scope>
    <source>
        <strain evidence="1">SYSU2018</strain>
    </source>
</reference>
<name>A0ABD2MGF3_9CUCU</name>
<organism evidence="1 2">
    <name type="scientific">Cryptolaemus montrouzieri</name>
    <dbReference type="NCBI Taxonomy" id="559131"/>
    <lineage>
        <taxon>Eukaryota</taxon>
        <taxon>Metazoa</taxon>
        <taxon>Ecdysozoa</taxon>
        <taxon>Arthropoda</taxon>
        <taxon>Hexapoda</taxon>
        <taxon>Insecta</taxon>
        <taxon>Pterygota</taxon>
        <taxon>Neoptera</taxon>
        <taxon>Endopterygota</taxon>
        <taxon>Coleoptera</taxon>
        <taxon>Polyphaga</taxon>
        <taxon>Cucujiformia</taxon>
        <taxon>Coccinelloidea</taxon>
        <taxon>Coccinellidae</taxon>
        <taxon>Scymninae</taxon>
        <taxon>Scymnini</taxon>
        <taxon>Cryptolaemus</taxon>
    </lineage>
</organism>
<accession>A0ABD2MGF3</accession>
<feature type="non-terminal residue" evidence="1">
    <location>
        <position position="1"/>
    </location>
</feature>
<gene>
    <name evidence="1" type="ORF">HHI36_009648</name>
</gene>
<evidence type="ECO:0000313" key="2">
    <source>
        <dbReference type="Proteomes" id="UP001516400"/>
    </source>
</evidence>
<keyword evidence="2" id="KW-1185">Reference proteome</keyword>
<dbReference type="AlphaFoldDB" id="A0ABD2MGF3"/>
<protein>
    <submittedName>
        <fullName evidence="1">Uncharacterized protein</fullName>
    </submittedName>
</protein>
<comment type="caution">
    <text evidence="1">The sequence shown here is derived from an EMBL/GenBank/DDBJ whole genome shotgun (WGS) entry which is preliminary data.</text>
</comment>